<name>A0ABN7TJD5_9BACL</name>
<evidence type="ECO:0008006" key="4">
    <source>
        <dbReference type="Google" id="ProtNLM"/>
    </source>
</evidence>
<feature type="compositionally biased region" description="Polar residues" evidence="1">
    <location>
        <begin position="227"/>
        <end position="239"/>
    </location>
</feature>
<gene>
    <name evidence="2" type="ORF">PAECIP111802_02367</name>
</gene>
<evidence type="ECO:0000256" key="1">
    <source>
        <dbReference type="SAM" id="MobiDB-lite"/>
    </source>
</evidence>
<sequence>MYTRKLQKQQQLKRSQRACSAAGKMKGFAERVRTNDAMNRGGHVRRRTEQVTHTLRAAKWIGALLLVSLTAAACQGTASLETGGAAAVGAKQPLQIVKAEAVGASTVEVTFSGKLAGFDPKDISLVAAAGTWSELDPKLTRFLTVQKTSTRVDADSRTVAVFDIEEKLNPDATMPRPAVKDPRKIPLLTAKYYTGNEAADRKRADNLLTWQTAEGGWDKALEERSKQPWSSGPKSTWRSKSGGDLGTIDNDGTTNELLFLSLMYNETKEAKYKEAVRKGIDFLLTMQYPSGGWPQVYPARGNYSDYVTFNDNAMMRVVEVLQFIGQGHYPFDTDAVDAERKSKIQKSLDRATDYIVKSQIKANGVLTAWCAQHDPVTYEPRKGRDYEHPSISGSESAAIVKYLMSIPNPSDEARKAIDAALQWFETARIKDTKWEKTPSGNNFVPAQNSSTWYRFYEIGTNKGMFSGRDGVIKYSVLEIEDERRNGYAWGGTWPLPLLGVAKSTGYYENRVYARIVAENSKDAGGQTLRMGELKVIGKPDKAK</sequence>
<comment type="caution">
    <text evidence="2">The sequence shown here is derived from an EMBL/GenBank/DDBJ whole genome shotgun (WGS) entry which is preliminary data.</text>
</comment>
<feature type="region of interest" description="Disordered" evidence="1">
    <location>
        <begin position="221"/>
        <end position="246"/>
    </location>
</feature>
<dbReference type="Pfam" id="PF09492">
    <property type="entry name" value="Pec_lyase"/>
    <property type="match status" value="1"/>
</dbReference>
<dbReference type="Proteomes" id="UP000730618">
    <property type="component" value="Unassembled WGS sequence"/>
</dbReference>
<dbReference type="EMBL" id="CAJVCE010000005">
    <property type="protein sequence ID" value="CAG7637528.1"/>
    <property type="molecule type" value="Genomic_DNA"/>
</dbReference>
<accession>A0ABN7TJD5</accession>
<dbReference type="NCBIfam" id="TIGR02474">
    <property type="entry name" value="pec_lyase"/>
    <property type="match status" value="1"/>
</dbReference>
<proteinExistence type="predicted"/>
<dbReference type="InterPro" id="IPR012669">
    <property type="entry name" value="Pectate_lyase"/>
</dbReference>
<evidence type="ECO:0000313" key="2">
    <source>
        <dbReference type="EMBL" id="CAG7637528.1"/>
    </source>
</evidence>
<organism evidence="2 3">
    <name type="scientific">Paenibacillus allorhizosphaerae</name>
    <dbReference type="NCBI Taxonomy" id="2849866"/>
    <lineage>
        <taxon>Bacteria</taxon>
        <taxon>Bacillati</taxon>
        <taxon>Bacillota</taxon>
        <taxon>Bacilli</taxon>
        <taxon>Bacillales</taxon>
        <taxon>Paenibacillaceae</taxon>
        <taxon>Paenibacillus</taxon>
    </lineage>
</organism>
<protein>
    <recommendedName>
        <fullName evidence="4">Pectate lyase</fullName>
    </recommendedName>
</protein>
<keyword evidence="3" id="KW-1185">Reference proteome</keyword>
<reference evidence="2 3" key="1">
    <citation type="submission" date="2021-06" db="EMBL/GenBank/DDBJ databases">
        <authorList>
            <person name="Criscuolo A."/>
        </authorList>
    </citation>
    <scope>NUCLEOTIDE SEQUENCE [LARGE SCALE GENOMIC DNA]</scope>
    <source>
        <strain evidence="3">CIP 111802</strain>
    </source>
</reference>
<evidence type="ECO:0000313" key="3">
    <source>
        <dbReference type="Proteomes" id="UP000730618"/>
    </source>
</evidence>